<feature type="compositionally biased region" description="Low complexity" evidence="1">
    <location>
        <begin position="144"/>
        <end position="159"/>
    </location>
</feature>
<dbReference type="Proteomes" id="UP000053841">
    <property type="component" value="Unassembled WGS sequence"/>
</dbReference>
<accession>W6XZ16</accession>
<evidence type="ECO:0008006" key="4">
    <source>
        <dbReference type="Google" id="ProtNLM"/>
    </source>
</evidence>
<gene>
    <name evidence="2" type="ORF">COCCADRAFT_103597</name>
</gene>
<protein>
    <recommendedName>
        <fullName evidence="4">Geranylgeranyl pyrophosphate synthetase</fullName>
    </recommendedName>
</protein>
<keyword evidence="3" id="KW-1185">Reference proteome</keyword>
<reference evidence="2 3" key="1">
    <citation type="journal article" date="2013" name="PLoS Genet.">
        <title>Comparative genome structure, secondary metabolite, and effector coding capacity across Cochliobolus pathogens.</title>
        <authorList>
            <person name="Condon B.J."/>
            <person name="Leng Y."/>
            <person name="Wu D."/>
            <person name="Bushley K.E."/>
            <person name="Ohm R.A."/>
            <person name="Otillar R."/>
            <person name="Martin J."/>
            <person name="Schackwitz W."/>
            <person name="Grimwood J."/>
            <person name="MohdZainudin N."/>
            <person name="Xue C."/>
            <person name="Wang R."/>
            <person name="Manning V.A."/>
            <person name="Dhillon B."/>
            <person name="Tu Z.J."/>
            <person name="Steffenson B.J."/>
            <person name="Salamov A."/>
            <person name="Sun H."/>
            <person name="Lowry S."/>
            <person name="LaButti K."/>
            <person name="Han J."/>
            <person name="Copeland A."/>
            <person name="Lindquist E."/>
            <person name="Barry K."/>
            <person name="Schmutz J."/>
            <person name="Baker S.E."/>
            <person name="Ciuffetti L.M."/>
            <person name="Grigoriev I.V."/>
            <person name="Zhong S."/>
            <person name="Turgeon B.G."/>
        </authorList>
    </citation>
    <scope>NUCLEOTIDE SEQUENCE [LARGE SCALE GENOMIC DNA]</scope>
    <source>
        <strain evidence="2 3">26-R-13</strain>
    </source>
</reference>
<feature type="compositionally biased region" description="Polar residues" evidence="1">
    <location>
        <begin position="39"/>
        <end position="59"/>
    </location>
</feature>
<dbReference type="EMBL" id="KI964696">
    <property type="protein sequence ID" value="EUC30560.1"/>
    <property type="molecule type" value="Genomic_DNA"/>
</dbReference>
<dbReference type="HOGENOM" id="CLU_030046_0_0_1"/>
<name>W6XZ16_COCC2</name>
<feature type="compositionally biased region" description="Low complexity" evidence="1">
    <location>
        <begin position="124"/>
        <end position="135"/>
    </location>
</feature>
<dbReference type="RefSeq" id="XP_007715148.1">
    <property type="nucleotide sequence ID" value="XM_007716958.1"/>
</dbReference>
<proteinExistence type="predicted"/>
<organism evidence="2 3">
    <name type="scientific">Cochliobolus carbonum (strain 26-R-13)</name>
    <name type="common">Maize leaf spot fungus</name>
    <name type="synonym">Bipolaris zeicola</name>
    <dbReference type="NCBI Taxonomy" id="930089"/>
    <lineage>
        <taxon>Eukaryota</taxon>
        <taxon>Fungi</taxon>
        <taxon>Dikarya</taxon>
        <taxon>Ascomycota</taxon>
        <taxon>Pezizomycotina</taxon>
        <taxon>Dothideomycetes</taxon>
        <taxon>Pleosporomycetidae</taxon>
        <taxon>Pleosporales</taxon>
        <taxon>Pleosporineae</taxon>
        <taxon>Pleosporaceae</taxon>
        <taxon>Bipolaris</taxon>
    </lineage>
</organism>
<dbReference type="GeneID" id="19142808"/>
<evidence type="ECO:0000256" key="1">
    <source>
        <dbReference type="SAM" id="MobiDB-lite"/>
    </source>
</evidence>
<feature type="compositionally biased region" description="Basic and acidic residues" evidence="1">
    <location>
        <begin position="12"/>
        <end position="28"/>
    </location>
</feature>
<dbReference type="STRING" id="930089.W6XZ16"/>
<evidence type="ECO:0000313" key="3">
    <source>
        <dbReference type="Proteomes" id="UP000053841"/>
    </source>
</evidence>
<dbReference type="eggNOG" id="ENOG502R6JX">
    <property type="taxonomic scope" value="Eukaryota"/>
</dbReference>
<feature type="compositionally biased region" description="Basic residues" evidence="1">
    <location>
        <begin position="75"/>
        <end position="88"/>
    </location>
</feature>
<dbReference type="PANTHER" id="PTHR35179">
    <property type="entry name" value="PROTEIN CBG02620"/>
    <property type="match status" value="1"/>
</dbReference>
<dbReference type="OrthoDB" id="420564at2759"/>
<dbReference type="PANTHER" id="PTHR35179:SF1">
    <property type="entry name" value="INTEGRAL MEMBRANE PROTEIN"/>
    <property type="match status" value="1"/>
</dbReference>
<feature type="region of interest" description="Disordered" evidence="1">
    <location>
        <begin position="1"/>
        <end position="176"/>
    </location>
</feature>
<dbReference type="KEGG" id="bze:COCCADRAFT_103597"/>
<sequence>MVDPSSVPQKGAHKDDCRQAKHEREKSKKATGAPLTASGVLTNQAPAAQKTTRESQLMTESVKPAPKEGSETVVKPKKNKPRPSKSARARIQAAKASLTTESSPSSIGIVKPATDVKEPQLTTVPVSVSSSRVPPAKNTHSKVTPSSPDPAKASASTPDLTHKSGSKRGPSKTKPSTWKIAWMLKETTGRHILTIDTTSLQPDNNPVHSTEGFETLCSYNWQNDGAIYVPGGPPKWTPPPLPTTLAQDAGHHFIDQNAARVPKYPFEPAFRALSLMNPETNLTTVDILANRNSLRKLLDLSAGKKLDPFCMGLNLINNTLVISRKERTAQHMVHGAPNSGYGHNFERAFTTPDQDLGNSSSHHRVIRYRIGPLDCVVRFEVDAYYDDSEHDTADALTAAMKKLEVAEHPSSSSTPMQLPDAPTIAVEKGTFISPALLAEIKAKKLNRVADAMPQLWFGRTPYFINGNHDKGTVHSVSVTRAEEQFEKWEAANQERLRKMVGLMASIKRTVRGIRGGAGILVYDVKGGPLKVYRARNEEGVLPGDIVKKYWGM</sequence>
<evidence type="ECO:0000313" key="2">
    <source>
        <dbReference type="EMBL" id="EUC30560.1"/>
    </source>
</evidence>
<dbReference type="AlphaFoldDB" id="W6XZ16"/>
<feature type="compositionally biased region" description="Polar residues" evidence="1">
    <location>
        <begin position="97"/>
        <end position="106"/>
    </location>
</feature>